<evidence type="ECO:0000256" key="5">
    <source>
        <dbReference type="SAM" id="SignalP"/>
    </source>
</evidence>
<gene>
    <name evidence="7" type="ORF">M409DRAFT_64235</name>
</gene>
<keyword evidence="3" id="KW-0274">FAD</keyword>
<dbReference type="GeneID" id="54569250"/>
<dbReference type="InterPro" id="IPR006094">
    <property type="entry name" value="Oxid_FAD_bind_N"/>
</dbReference>
<keyword evidence="8" id="KW-1185">Reference proteome</keyword>
<protein>
    <recommendedName>
        <fullName evidence="6">FAD-binding PCMH-type domain-containing protein</fullName>
    </recommendedName>
</protein>
<proteinExistence type="inferred from homology"/>
<feature type="domain" description="FAD-binding PCMH-type" evidence="6">
    <location>
        <begin position="75"/>
        <end position="246"/>
    </location>
</feature>
<dbReference type="GO" id="GO:0071949">
    <property type="term" value="F:FAD binding"/>
    <property type="evidence" value="ECO:0007669"/>
    <property type="project" value="InterPro"/>
</dbReference>
<feature type="signal peptide" evidence="5">
    <location>
        <begin position="1"/>
        <end position="16"/>
    </location>
</feature>
<dbReference type="InterPro" id="IPR016166">
    <property type="entry name" value="FAD-bd_PCMH"/>
</dbReference>
<dbReference type="InterPro" id="IPR016169">
    <property type="entry name" value="FAD-bd_PCMH_sub2"/>
</dbReference>
<dbReference type="OrthoDB" id="2151789at2759"/>
<sequence length="509" mass="56120">MLSIRVLFLLVAAVSGATTNDQPGHRGGHQHPGKSQAARCQALCSCLDAKFPQLVSYEGQATYISEQNYWSQQQANTKPVCRFTPTSAEDVSVAIKEIRDYGCPFAVKSGGHASFQGASNVDGGITIDLLKLSEINVSADRKITHTGTGNRWEDVYSKLDPMNLAVIGGRNGDIGVGGLPLGGGISFFSGFHGWACDNVQNYQVVLADGRIVNANQSSHPDLYFALRGGGNNFGVVTRMDLETFEQGLLWGGSTVYSLDKNSSLYDAFYWFNVNAKDDPNAALIVSAACIKAIGSCLFSNNYNYIEPEVNPPVFHNFTRVQNVTSTQRISNLLDFTNELKSTQPNGYRQAFFSITLLNDAQIMKDILNDIWYPAVQPLLKVEGFLGTLVFQVITEPIIEKFSKAGGNALGITAEQGPLMVLNMDFQWNSTTDDDQVLSIENTIIEKATALAKSRGLFHRYIYQNYAYITQDVFDGYGPQSKARLLKVQRDYDLKHVFVDLQPGYFKIRP</sequence>
<evidence type="ECO:0000256" key="3">
    <source>
        <dbReference type="ARBA" id="ARBA00022827"/>
    </source>
</evidence>
<evidence type="ECO:0000259" key="6">
    <source>
        <dbReference type="PROSITE" id="PS51387"/>
    </source>
</evidence>
<dbReference type="PANTHER" id="PTHR42973">
    <property type="entry name" value="BINDING OXIDOREDUCTASE, PUTATIVE (AFU_ORTHOLOGUE AFUA_1G17690)-RELATED"/>
    <property type="match status" value="1"/>
</dbReference>
<dbReference type="Pfam" id="PF01565">
    <property type="entry name" value="FAD_binding_4"/>
    <property type="match status" value="1"/>
</dbReference>
<dbReference type="InterPro" id="IPR050416">
    <property type="entry name" value="FAD-linked_Oxidoreductase"/>
</dbReference>
<feature type="chain" id="PRO_5025539172" description="FAD-binding PCMH-type domain-containing protein" evidence="5">
    <location>
        <begin position="17"/>
        <end position="509"/>
    </location>
</feature>
<keyword evidence="2" id="KW-0285">Flavoprotein</keyword>
<reference evidence="7" key="1">
    <citation type="journal article" date="2020" name="Stud. Mycol.">
        <title>101 Dothideomycetes genomes: a test case for predicting lifestyles and emergence of pathogens.</title>
        <authorList>
            <person name="Haridas S."/>
            <person name="Albert R."/>
            <person name="Binder M."/>
            <person name="Bloem J."/>
            <person name="Labutti K."/>
            <person name="Salamov A."/>
            <person name="Andreopoulos B."/>
            <person name="Baker S."/>
            <person name="Barry K."/>
            <person name="Bills G."/>
            <person name="Bluhm B."/>
            <person name="Cannon C."/>
            <person name="Castanera R."/>
            <person name="Culley D."/>
            <person name="Daum C."/>
            <person name="Ezra D."/>
            <person name="Gonzalez J."/>
            <person name="Henrissat B."/>
            <person name="Kuo A."/>
            <person name="Liang C."/>
            <person name="Lipzen A."/>
            <person name="Lutzoni F."/>
            <person name="Magnuson J."/>
            <person name="Mondo S."/>
            <person name="Nolan M."/>
            <person name="Ohm R."/>
            <person name="Pangilinan J."/>
            <person name="Park H.-J."/>
            <person name="Ramirez L."/>
            <person name="Alfaro M."/>
            <person name="Sun H."/>
            <person name="Tritt A."/>
            <person name="Yoshinaga Y."/>
            <person name="Zwiers L.-H."/>
            <person name="Turgeon B."/>
            <person name="Goodwin S."/>
            <person name="Spatafora J."/>
            <person name="Crous P."/>
            <person name="Grigoriev I."/>
        </authorList>
    </citation>
    <scope>NUCLEOTIDE SEQUENCE</scope>
    <source>
        <strain evidence="7">ATCC 36951</strain>
    </source>
</reference>
<keyword evidence="5" id="KW-0732">Signal</keyword>
<evidence type="ECO:0000313" key="7">
    <source>
        <dbReference type="EMBL" id="KAF2170534.1"/>
    </source>
</evidence>
<evidence type="ECO:0000256" key="1">
    <source>
        <dbReference type="ARBA" id="ARBA00005466"/>
    </source>
</evidence>
<dbReference type="RefSeq" id="XP_033671423.1">
    <property type="nucleotide sequence ID" value="XM_033815978.1"/>
</dbReference>
<keyword evidence="4" id="KW-0560">Oxidoreductase</keyword>
<accession>A0A6A6CTQ5</accession>
<comment type="similarity">
    <text evidence="1">Belongs to the oxygen-dependent FAD-linked oxidoreductase family.</text>
</comment>
<dbReference type="PROSITE" id="PS51387">
    <property type="entry name" value="FAD_PCMH"/>
    <property type="match status" value="1"/>
</dbReference>
<organism evidence="7 8">
    <name type="scientific">Zasmidium cellare ATCC 36951</name>
    <dbReference type="NCBI Taxonomy" id="1080233"/>
    <lineage>
        <taxon>Eukaryota</taxon>
        <taxon>Fungi</taxon>
        <taxon>Dikarya</taxon>
        <taxon>Ascomycota</taxon>
        <taxon>Pezizomycotina</taxon>
        <taxon>Dothideomycetes</taxon>
        <taxon>Dothideomycetidae</taxon>
        <taxon>Mycosphaerellales</taxon>
        <taxon>Mycosphaerellaceae</taxon>
        <taxon>Zasmidium</taxon>
    </lineage>
</organism>
<dbReference type="Proteomes" id="UP000799537">
    <property type="component" value="Unassembled WGS sequence"/>
</dbReference>
<dbReference type="PANTHER" id="PTHR42973:SF34">
    <property type="entry name" value="FAD BINDING DOMAIN PROTEIN (AFU_ORTHOLOGUE AFUA_3G02770)"/>
    <property type="match status" value="1"/>
</dbReference>
<dbReference type="InterPro" id="IPR036318">
    <property type="entry name" value="FAD-bd_PCMH-like_sf"/>
</dbReference>
<dbReference type="AlphaFoldDB" id="A0A6A6CTQ5"/>
<dbReference type="SUPFAM" id="SSF56176">
    <property type="entry name" value="FAD-binding/transporter-associated domain-like"/>
    <property type="match status" value="1"/>
</dbReference>
<evidence type="ECO:0000313" key="8">
    <source>
        <dbReference type="Proteomes" id="UP000799537"/>
    </source>
</evidence>
<dbReference type="Gene3D" id="3.30.465.10">
    <property type="match status" value="1"/>
</dbReference>
<evidence type="ECO:0000256" key="2">
    <source>
        <dbReference type="ARBA" id="ARBA00022630"/>
    </source>
</evidence>
<dbReference type="GO" id="GO:0016491">
    <property type="term" value="F:oxidoreductase activity"/>
    <property type="evidence" value="ECO:0007669"/>
    <property type="project" value="UniProtKB-KW"/>
</dbReference>
<dbReference type="EMBL" id="ML993585">
    <property type="protein sequence ID" value="KAF2170534.1"/>
    <property type="molecule type" value="Genomic_DNA"/>
</dbReference>
<evidence type="ECO:0000256" key="4">
    <source>
        <dbReference type="ARBA" id="ARBA00023002"/>
    </source>
</evidence>
<name>A0A6A6CTQ5_ZASCE</name>